<dbReference type="InterPro" id="IPR003594">
    <property type="entry name" value="HATPase_dom"/>
</dbReference>
<dbReference type="Gene3D" id="3.30.565.10">
    <property type="entry name" value="Histidine kinase-like ATPase, C-terminal domain"/>
    <property type="match status" value="1"/>
</dbReference>
<dbReference type="Pfam" id="PF02518">
    <property type="entry name" value="HATPase_c"/>
    <property type="match status" value="1"/>
</dbReference>
<dbReference type="PANTHER" id="PTHR43047">
    <property type="entry name" value="TWO-COMPONENT HISTIDINE PROTEIN KINASE"/>
    <property type="match status" value="1"/>
</dbReference>
<dbReference type="InterPro" id="IPR011006">
    <property type="entry name" value="CheY-like_superfamily"/>
</dbReference>
<dbReference type="InterPro" id="IPR008207">
    <property type="entry name" value="Sig_transdc_His_kin_Hpt_dom"/>
</dbReference>
<evidence type="ECO:0000259" key="19">
    <source>
        <dbReference type="PROSITE" id="PS50885"/>
    </source>
</evidence>
<feature type="modified residue" description="Phosphohistidine" evidence="14">
    <location>
        <position position="873"/>
    </location>
</feature>
<feature type="modified residue" description="4-aspartylphosphate" evidence="15">
    <location>
        <position position="744"/>
    </location>
</feature>
<dbReference type="SUPFAM" id="SSF52172">
    <property type="entry name" value="CheY-like"/>
    <property type="match status" value="1"/>
</dbReference>
<keyword evidence="22" id="KW-1185">Reference proteome</keyword>
<dbReference type="GO" id="GO:0005886">
    <property type="term" value="C:plasma membrane"/>
    <property type="evidence" value="ECO:0007669"/>
    <property type="project" value="UniProtKB-SubCell"/>
</dbReference>
<dbReference type="Proteomes" id="UP000281474">
    <property type="component" value="Unassembled WGS sequence"/>
</dbReference>
<keyword evidence="4" id="KW-1003">Cell membrane</keyword>
<sequence length="920" mass="104387">MQLSGLIQVSRVYVLRRIKFSMKTLSVVSKLTISIITVCCLWWLLNEYQTYRQILQQQKTQTVIQHKWIQRFNIELTNNFLQNVEMDLKNYRDTLPHIDEMAGTQSGYFYVTGNHSSVSTNHQHFFQKMVAKHYSNLLLKTSMGIEIMSRVPLTKFQQQSLAKHFAEASQTAKKTVQWHSLNGAQSSEFLANLSDSRTGHTYGVTIDIAPLLAKLNQESNHQQMLLLTTKNQFIPSIPNELQQWILKELQHPQKASQLIDPHHGDSYFYISKLQHSNWALISRFPRQEVSSVAKEIFISKLPHAISLLIVFTLLLIIIFYIVLKRPLAEYIQTIRDRNTPALKRHLPTQYGGEFSEIANAYNEMLDKIQLHQQKLEFLVAERTQDLLAASRKAEQANQRKTEHLTSISHEIRTPLNGILGVQELLLSSHTSERQKKLIRTAIDCGYSLLSLVNNLLDFSRIEAKQIQLKPYRYSTLKVVDEAMSTIASQAQSKGVLLITVIQNNVPEFAIFDPDRVRQILINLLGNAIKFTEEGYVSIGVTLFHKQIKYRVKDTGIGIKNNELITIFEPYVQGRHHKVGSGLGLPIARKLARLMGGDILTHSRFGHGASFSLKIPLQSPESSISLLNTPVPAPSYLHPQLKAWGATPTSPIENQLSAPELRYLPDKLLQYCREIQHDVPHFAQSTLPPLLPWKLKVLVVDDVDINREIMSQMLQELGQSAYTASGANAAINMGHKHIFDLILMDIRMPDIDGYQATAMWRSDEQILDNACPIFALTANAESFTNEQLASAGINHYLVKPISLRSLNEALELAAEFQLEREVQPTINSEADTPLIDVLQTDLNQKLYSQLTEMLLSLKAAIESKNWQFANHWLHTLKGTSGLAALKEIEQEVTILEDSLEQNKSLALPQLKLLNQLIKAVE</sequence>
<keyword evidence="9" id="KW-0418">Kinase</keyword>
<comment type="catalytic activity">
    <reaction evidence="1">
        <text>ATP + protein L-histidine = ADP + protein N-phospho-L-histidine.</text>
        <dbReference type="EC" id="2.7.13.3"/>
    </reaction>
</comment>
<reference evidence="21 22" key="1">
    <citation type="submission" date="2018-09" db="EMBL/GenBank/DDBJ databases">
        <title>Phylogeny of the Shewanellaceae, and recommendation for two new genera, Pseudoshewanella and Parashewanella.</title>
        <authorList>
            <person name="Wang G."/>
        </authorList>
    </citation>
    <scope>NUCLEOTIDE SEQUENCE [LARGE SCALE GENOMIC DNA]</scope>
    <source>
        <strain evidence="21 22">C51</strain>
    </source>
</reference>
<evidence type="ECO:0000256" key="5">
    <source>
        <dbReference type="ARBA" id="ARBA00022519"/>
    </source>
</evidence>
<dbReference type="InterPro" id="IPR036641">
    <property type="entry name" value="HPT_dom_sf"/>
</dbReference>
<evidence type="ECO:0000256" key="11">
    <source>
        <dbReference type="ARBA" id="ARBA00022989"/>
    </source>
</evidence>
<accession>A0A3L8PYX5</accession>
<dbReference type="SUPFAM" id="SSF47226">
    <property type="entry name" value="Histidine-containing phosphotransfer domain, HPT domain"/>
    <property type="match status" value="1"/>
</dbReference>
<dbReference type="AlphaFoldDB" id="A0A3L8PYX5"/>
<dbReference type="SMART" id="SM00448">
    <property type="entry name" value="REC"/>
    <property type="match status" value="1"/>
</dbReference>
<dbReference type="PROSITE" id="PS50885">
    <property type="entry name" value="HAMP"/>
    <property type="match status" value="1"/>
</dbReference>
<dbReference type="Pfam" id="PF01627">
    <property type="entry name" value="Hpt"/>
    <property type="match status" value="1"/>
</dbReference>
<dbReference type="OrthoDB" id="9810730at2"/>
<dbReference type="EMBL" id="QZEI01000027">
    <property type="protein sequence ID" value="RLV59793.1"/>
    <property type="molecule type" value="Genomic_DNA"/>
</dbReference>
<comment type="caution">
    <text evidence="21">The sequence shown here is derived from an EMBL/GenBank/DDBJ whole genome shotgun (WGS) entry which is preliminary data.</text>
</comment>
<evidence type="ECO:0000259" key="20">
    <source>
        <dbReference type="PROSITE" id="PS50894"/>
    </source>
</evidence>
<evidence type="ECO:0000256" key="13">
    <source>
        <dbReference type="ARBA" id="ARBA00023136"/>
    </source>
</evidence>
<keyword evidence="10" id="KW-0547">Nucleotide-binding</keyword>
<dbReference type="SMART" id="SM00388">
    <property type="entry name" value="HisKA"/>
    <property type="match status" value="1"/>
</dbReference>
<dbReference type="InterPro" id="IPR004358">
    <property type="entry name" value="Sig_transdc_His_kin-like_C"/>
</dbReference>
<feature type="domain" description="HAMP" evidence="19">
    <location>
        <begin position="321"/>
        <end position="373"/>
    </location>
</feature>
<evidence type="ECO:0000256" key="9">
    <source>
        <dbReference type="ARBA" id="ARBA00022777"/>
    </source>
</evidence>
<evidence type="ECO:0000256" key="12">
    <source>
        <dbReference type="ARBA" id="ARBA00023012"/>
    </source>
</evidence>
<comment type="subcellular location">
    <subcellularLocation>
        <location evidence="2">Cell inner membrane</location>
        <topology evidence="2">Multi-pass membrane protein</topology>
    </subcellularLocation>
</comment>
<evidence type="ECO:0000256" key="8">
    <source>
        <dbReference type="ARBA" id="ARBA00022692"/>
    </source>
</evidence>
<dbReference type="InterPro" id="IPR005467">
    <property type="entry name" value="His_kinase_dom"/>
</dbReference>
<evidence type="ECO:0000256" key="2">
    <source>
        <dbReference type="ARBA" id="ARBA00004429"/>
    </source>
</evidence>
<dbReference type="SUPFAM" id="SSF47384">
    <property type="entry name" value="Homodimeric domain of signal transducing histidine kinase"/>
    <property type="match status" value="1"/>
</dbReference>
<evidence type="ECO:0000256" key="14">
    <source>
        <dbReference type="PROSITE-ProRule" id="PRU00110"/>
    </source>
</evidence>
<keyword evidence="6 15" id="KW-0597">Phosphoprotein</keyword>
<evidence type="ECO:0000313" key="21">
    <source>
        <dbReference type="EMBL" id="RLV59793.1"/>
    </source>
</evidence>
<dbReference type="SUPFAM" id="SSF55874">
    <property type="entry name" value="ATPase domain of HSP90 chaperone/DNA topoisomerase II/histidine kinase"/>
    <property type="match status" value="1"/>
</dbReference>
<gene>
    <name evidence="21" type="ORF">D5018_10515</name>
</gene>
<feature type="domain" description="Histidine kinase" evidence="17">
    <location>
        <begin position="406"/>
        <end position="618"/>
    </location>
</feature>
<dbReference type="PROSITE" id="PS50109">
    <property type="entry name" value="HIS_KIN"/>
    <property type="match status" value="1"/>
</dbReference>
<evidence type="ECO:0000256" key="6">
    <source>
        <dbReference type="ARBA" id="ARBA00022553"/>
    </source>
</evidence>
<feature type="transmembrane region" description="Helical" evidence="16">
    <location>
        <begin position="304"/>
        <end position="323"/>
    </location>
</feature>
<keyword evidence="8 16" id="KW-0812">Transmembrane</keyword>
<feature type="domain" description="Response regulatory" evidence="18">
    <location>
        <begin position="695"/>
        <end position="813"/>
    </location>
</feature>
<proteinExistence type="predicted"/>
<dbReference type="SMART" id="SM00387">
    <property type="entry name" value="HATPase_c"/>
    <property type="match status" value="1"/>
</dbReference>
<dbReference type="PROSITE" id="PS50110">
    <property type="entry name" value="RESPONSE_REGULATORY"/>
    <property type="match status" value="1"/>
</dbReference>
<name>A0A3L8PYX5_9GAMM</name>
<dbReference type="InterPro" id="IPR036890">
    <property type="entry name" value="HATPase_C_sf"/>
</dbReference>
<evidence type="ECO:0000256" key="10">
    <source>
        <dbReference type="ARBA" id="ARBA00022840"/>
    </source>
</evidence>
<dbReference type="Gene3D" id="3.40.50.2300">
    <property type="match status" value="1"/>
</dbReference>
<dbReference type="Pfam" id="PF00512">
    <property type="entry name" value="HisKA"/>
    <property type="match status" value="1"/>
</dbReference>
<evidence type="ECO:0000313" key="22">
    <source>
        <dbReference type="Proteomes" id="UP000281474"/>
    </source>
</evidence>
<dbReference type="InterPro" id="IPR001789">
    <property type="entry name" value="Sig_transdc_resp-reg_receiver"/>
</dbReference>
<keyword evidence="5" id="KW-0997">Cell inner membrane</keyword>
<dbReference type="InterPro" id="IPR036097">
    <property type="entry name" value="HisK_dim/P_sf"/>
</dbReference>
<evidence type="ECO:0000256" key="4">
    <source>
        <dbReference type="ARBA" id="ARBA00022475"/>
    </source>
</evidence>
<dbReference type="EC" id="2.7.13.3" evidence="3"/>
<evidence type="ECO:0000256" key="7">
    <source>
        <dbReference type="ARBA" id="ARBA00022679"/>
    </source>
</evidence>
<feature type="domain" description="HPt" evidence="20">
    <location>
        <begin position="834"/>
        <end position="920"/>
    </location>
</feature>
<protein>
    <recommendedName>
        <fullName evidence="3">histidine kinase</fullName>
        <ecNumber evidence="3">2.7.13.3</ecNumber>
    </recommendedName>
</protein>
<evidence type="ECO:0000256" key="16">
    <source>
        <dbReference type="SAM" id="Phobius"/>
    </source>
</evidence>
<dbReference type="Gene3D" id="1.10.287.130">
    <property type="match status" value="1"/>
</dbReference>
<dbReference type="GO" id="GO:0000155">
    <property type="term" value="F:phosphorelay sensor kinase activity"/>
    <property type="evidence" value="ECO:0007669"/>
    <property type="project" value="InterPro"/>
</dbReference>
<feature type="transmembrane region" description="Helical" evidence="16">
    <location>
        <begin position="25"/>
        <end position="45"/>
    </location>
</feature>
<evidence type="ECO:0000259" key="18">
    <source>
        <dbReference type="PROSITE" id="PS50110"/>
    </source>
</evidence>
<keyword evidence="12" id="KW-0902">Two-component regulatory system</keyword>
<dbReference type="CDD" id="cd16922">
    <property type="entry name" value="HATPase_EvgS-ArcB-TorS-like"/>
    <property type="match status" value="1"/>
</dbReference>
<evidence type="ECO:0000256" key="15">
    <source>
        <dbReference type="PROSITE-ProRule" id="PRU00169"/>
    </source>
</evidence>
<keyword evidence="10" id="KW-0067">ATP-binding</keyword>
<evidence type="ECO:0000256" key="3">
    <source>
        <dbReference type="ARBA" id="ARBA00012438"/>
    </source>
</evidence>
<evidence type="ECO:0000259" key="17">
    <source>
        <dbReference type="PROSITE" id="PS50109"/>
    </source>
</evidence>
<dbReference type="InterPro" id="IPR003660">
    <property type="entry name" value="HAMP_dom"/>
</dbReference>
<keyword evidence="13 16" id="KW-0472">Membrane</keyword>
<evidence type="ECO:0000256" key="1">
    <source>
        <dbReference type="ARBA" id="ARBA00000085"/>
    </source>
</evidence>
<dbReference type="PANTHER" id="PTHR43047:SF78">
    <property type="entry name" value="SENSORY_REGULATORY PROTEIN RPFC"/>
    <property type="match status" value="1"/>
</dbReference>
<dbReference type="PRINTS" id="PR00344">
    <property type="entry name" value="BCTRLSENSOR"/>
</dbReference>
<dbReference type="InterPro" id="IPR003661">
    <property type="entry name" value="HisK_dim/P_dom"/>
</dbReference>
<dbReference type="PROSITE" id="PS50894">
    <property type="entry name" value="HPT"/>
    <property type="match status" value="1"/>
</dbReference>
<dbReference type="Pfam" id="PF00072">
    <property type="entry name" value="Response_reg"/>
    <property type="match status" value="1"/>
</dbReference>
<dbReference type="CDD" id="cd17546">
    <property type="entry name" value="REC_hyHK_CKI1_RcsC-like"/>
    <property type="match status" value="1"/>
</dbReference>
<keyword evidence="11 16" id="KW-1133">Transmembrane helix</keyword>
<organism evidence="21 22">
    <name type="scientific">Parashewanella curva</name>
    <dbReference type="NCBI Taxonomy" id="2338552"/>
    <lineage>
        <taxon>Bacteria</taxon>
        <taxon>Pseudomonadati</taxon>
        <taxon>Pseudomonadota</taxon>
        <taxon>Gammaproteobacteria</taxon>
        <taxon>Alteromonadales</taxon>
        <taxon>Shewanellaceae</taxon>
        <taxon>Parashewanella</taxon>
    </lineage>
</organism>
<keyword evidence="7" id="KW-0808">Transferase</keyword>
<dbReference type="CDD" id="cd00082">
    <property type="entry name" value="HisKA"/>
    <property type="match status" value="1"/>
</dbReference>
<dbReference type="Gene3D" id="1.20.120.160">
    <property type="entry name" value="HPT domain"/>
    <property type="match status" value="1"/>
</dbReference>